<evidence type="ECO:0000256" key="1">
    <source>
        <dbReference type="SAM" id="Phobius"/>
    </source>
</evidence>
<dbReference type="Pfam" id="PF05940">
    <property type="entry name" value="NnrS"/>
    <property type="match status" value="1"/>
</dbReference>
<organism evidence="2 3">
    <name type="scientific">Altererythrobacter arenosus</name>
    <dbReference type="NCBI Taxonomy" id="3032592"/>
    <lineage>
        <taxon>Bacteria</taxon>
        <taxon>Pseudomonadati</taxon>
        <taxon>Pseudomonadota</taxon>
        <taxon>Alphaproteobacteria</taxon>
        <taxon>Sphingomonadales</taxon>
        <taxon>Erythrobacteraceae</taxon>
        <taxon>Altererythrobacter</taxon>
    </lineage>
</organism>
<feature type="transmembrane region" description="Helical" evidence="1">
    <location>
        <begin position="67"/>
        <end position="84"/>
    </location>
</feature>
<accession>A0ABY8FVF2</accession>
<feature type="transmembrane region" description="Helical" evidence="1">
    <location>
        <begin position="151"/>
        <end position="172"/>
    </location>
</feature>
<feature type="transmembrane region" description="Helical" evidence="1">
    <location>
        <begin position="91"/>
        <end position="111"/>
    </location>
</feature>
<dbReference type="InterPro" id="IPR010266">
    <property type="entry name" value="NnrS"/>
</dbReference>
<dbReference type="Proteomes" id="UP001215827">
    <property type="component" value="Chromosome"/>
</dbReference>
<gene>
    <name evidence="2" type="ORF">P7228_07865</name>
</gene>
<feature type="transmembrane region" description="Helical" evidence="1">
    <location>
        <begin position="368"/>
        <end position="388"/>
    </location>
</feature>
<feature type="transmembrane region" description="Helical" evidence="1">
    <location>
        <begin position="275"/>
        <end position="300"/>
    </location>
</feature>
<feature type="transmembrane region" description="Helical" evidence="1">
    <location>
        <begin position="306"/>
        <end position="324"/>
    </location>
</feature>
<feature type="transmembrane region" description="Helical" evidence="1">
    <location>
        <begin position="246"/>
        <end position="263"/>
    </location>
</feature>
<feature type="transmembrane region" description="Helical" evidence="1">
    <location>
        <begin position="178"/>
        <end position="200"/>
    </location>
</feature>
<feature type="transmembrane region" description="Helical" evidence="1">
    <location>
        <begin position="20"/>
        <end position="47"/>
    </location>
</feature>
<evidence type="ECO:0000313" key="2">
    <source>
        <dbReference type="EMBL" id="WFL78968.1"/>
    </source>
</evidence>
<keyword evidence="1" id="KW-0812">Transmembrane</keyword>
<evidence type="ECO:0000313" key="3">
    <source>
        <dbReference type="Proteomes" id="UP001215827"/>
    </source>
</evidence>
<protein>
    <submittedName>
        <fullName evidence="2">NnrS family protein</fullName>
    </submittedName>
</protein>
<feature type="transmembrane region" description="Helical" evidence="1">
    <location>
        <begin position="117"/>
        <end position="139"/>
    </location>
</feature>
<keyword evidence="1" id="KW-1133">Transmembrane helix</keyword>
<name>A0ABY8FVF2_9SPHN</name>
<keyword evidence="1" id="KW-0472">Membrane</keyword>
<feature type="transmembrane region" description="Helical" evidence="1">
    <location>
        <begin position="221"/>
        <end position="240"/>
    </location>
</feature>
<keyword evidence="3" id="KW-1185">Reference proteome</keyword>
<reference evidence="2 3" key="1">
    <citation type="submission" date="2023-03" db="EMBL/GenBank/DDBJ databases">
        <title>Altererythrobacter sp. CAU 1644 isolated from sand.</title>
        <authorList>
            <person name="Kim W."/>
        </authorList>
    </citation>
    <scope>NUCLEOTIDE SEQUENCE [LARGE SCALE GENOMIC DNA]</scope>
    <source>
        <strain evidence="2 3">CAU 1644</strain>
    </source>
</reference>
<dbReference type="EMBL" id="CP121106">
    <property type="protein sequence ID" value="WFL78968.1"/>
    <property type="molecule type" value="Genomic_DNA"/>
</dbReference>
<sequence>MDNRERLELRRRRMAEAPPILRGGFRPFFLGAGIWAVVAIAIRFWSLETGAMRIGALDPLAWHRHEMLFGFVGAAIAGFALTAVPNWTGRLPIAGWPLAALASWWLTARLLPFALPALPLFLLVLVDAGFYIGLALLILREILQAKNRNVPVAAVIGLFGVANALDYLGVAGSVDQGLGISFGIALAVVLVSLIGGRIVPSFTRNWMQREKLSGTMPTQPGKFDIAVIIATAAALLAWIIAGYGKLPSALLAISGLLQFVRLWRWRGWRTTFSPIVIILHVAYAWIPIGLLLLAAVGLGLPIPPSAGIHALTVGAMATMILAVMSRATLGHTGRALEADWPTKACYAAIQLAVLARVCASLVADFHRALLEVAAASWIAAFVLFLIAYGPKLLTPRLD</sequence>
<proteinExistence type="predicted"/>
<dbReference type="RefSeq" id="WP_278017657.1">
    <property type="nucleotide sequence ID" value="NZ_CP121106.1"/>
</dbReference>